<evidence type="ECO:0000256" key="1">
    <source>
        <dbReference type="SAM" id="MobiDB-lite"/>
    </source>
</evidence>
<organism evidence="2 3">
    <name type="scientific">Peribacillus deserti</name>
    <dbReference type="NCBI Taxonomy" id="673318"/>
    <lineage>
        <taxon>Bacteria</taxon>
        <taxon>Bacillati</taxon>
        <taxon>Bacillota</taxon>
        <taxon>Bacilli</taxon>
        <taxon>Bacillales</taxon>
        <taxon>Bacillaceae</taxon>
        <taxon>Peribacillus</taxon>
    </lineage>
</organism>
<dbReference type="Pfam" id="PF13217">
    <property type="entry name" value="DUF4025"/>
    <property type="match status" value="1"/>
</dbReference>
<gene>
    <name evidence="2" type="ORF">JOC77_003509</name>
</gene>
<feature type="region of interest" description="Disordered" evidence="1">
    <location>
        <begin position="42"/>
        <end position="67"/>
    </location>
</feature>
<evidence type="ECO:0000313" key="2">
    <source>
        <dbReference type="EMBL" id="MBM7694065.1"/>
    </source>
</evidence>
<comment type="caution">
    <text evidence="2">The sequence shown here is derived from an EMBL/GenBank/DDBJ whole genome shotgun (WGS) entry which is preliminary data.</text>
</comment>
<evidence type="ECO:0008006" key="4">
    <source>
        <dbReference type="Google" id="ProtNLM"/>
    </source>
</evidence>
<protein>
    <recommendedName>
        <fullName evidence="4">DUF4025 domain-containing protein</fullName>
    </recommendedName>
</protein>
<evidence type="ECO:0000313" key="3">
    <source>
        <dbReference type="Proteomes" id="UP000823486"/>
    </source>
</evidence>
<accession>A0ABS2QM27</accession>
<sequence>MENKENKESLKLANRYYQPGDYYREDQVSNGLAITHEQVSDNYMGNESVPPESRVAPIPRNSTEERE</sequence>
<reference evidence="2 3" key="1">
    <citation type="submission" date="2021-01" db="EMBL/GenBank/DDBJ databases">
        <title>Genomic Encyclopedia of Type Strains, Phase IV (KMG-IV): sequencing the most valuable type-strain genomes for metagenomic binning, comparative biology and taxonomic classification.</title>
        <authorList>
            <person name="Goeker M."/>
        </authorList>
    </citation>
    <scope>NUCLEOTIDE SEQUENCE [LARGE SCALE GENOMIC DNA]</scope>
    <source>
        <strain evidence="2 3">DSM 105482</strain>
    </source>
</reference>
<dbReference type="EMBL" id="JAFBFI010000018">
    <property type="protein sequence ID" value="MBM7694065.1"/>
    <property type="molecule type" value="Genomic_DNA"/>
</dbReference>
<name>A0ABS2QM27_9BACI</name>
<dbReference type="InterPro" id="IPR025100">
    <property type="entry name" value="DUF4025"/>
</dbReference>
<keyword evidence="3" id="KW-1185">Reference proteome</keyword>
<proteinExistence type="predicted"/>
<dbReference type="RefSeq" id="WP_204545663.1">
    <property type="nucleotide sequence ID" value="NZ_JAFBFI010000018.1"/>
</dbReference>
<dbReference type="Proteomes" id="UP000823486">
    <property type="component" value="Unassembled WGS sequence"/>
</dbReference>